<evidence type="ECO:0000256" key="18">
    <source>
        <dbReference type="ARBA" id="ARBA00055000"/>
    </source>
</evidence>
<reference evidence="22" key="1">
    <citation type="submission" date="2011-06" db="EMBL/GenBank/DDBJ databases">
        <title>The complete genome of chromosome of Runella slithyformis DSM 19594.</title>
        <authorList>
            <consortium name="US DOE Joint Genome Institute (JGI-PGF)"/>
            <person name="Lucas S."/>
            <person name="Han J."/>
            <person name="Lapidus A."/>
            <person name="Bruce D."/>
            <person name="Goodwin L."/>
            <person name="Pitluck S."/>
            <person name="Peters L."/>
            <person name="Kyrpides N."/>
            <person name="Mavromatis K."/>
            <person name="Ivanova N."/>
            <person name="Ovchinnikova G."/>
            <person name="Zhang X."/>
            <person name="Misra M."/>
            <person name="Detter J.C."/>
            <person name="Tapia R."/>
            <person name="Han C."/>
            <person name="Land M."/>
            <person name="Hauser L."/>
            <person name="Markowitz V."/>
            <person name="Cheng J.-F."/>
            <person name="Hugenholtz P."/>
            <person name="Woyke T."/>
            <person name="Wu D."/>
            <person name="Tindall B."/>
            <person name="Faehrich R."/>
            <person name="Brambilla E."/>
            <person name="Klenk H.-P."/>
            <person name="Eisen J.A."/>
        </authorList>
    </citation>
    <scope>NUCLEOTIDE SEQUENCE [LARGE SCALE GENOMIC DNA]</scope>
    <source>
        <strain evidence="22">ATCC 29530 / DSM 19594 / LMG 11500 / NCIMB 11436 / LSU 4</strain>
    </source>
</reference>
<evidence type="ECO:0000256" key="17">
    <source>
        <dbReference type="ARBA" id="ARBA00052176"/>
    </source>
</evidence>
<comment type="cofactor">
    <cofactor evidence="2">
        <name>[4Fe-4S] cluster</name>
        <dbReference type="ChEBI" id="CHEBI:49883"/>
    </cofactor>
</comment>
<dbReference type="GO" id="GO:0016020">
    <property type="term" value="C:membrane"/>
    <property type="evidence" value="ECO:0007669"/>
    <property type="project" value="TreeGrafter"/>
</dbReference>
<dbReference type="RefSeq" id="WP_013928292.1">
    <property type="nucleotide sequence ID" value="NC_015703.1"/>
</dbReference>
<dbReference type="InterPro" id="IPR041575">
    <property type="entry name" value="Rubredoxin_C"/>
</dbReference>
<dbReference type="GO" id="GO:0042128">
    <property type="term" value="P:nitrate assimilation"/>
    <property type="evidence" value="ECO:0007669"/>
    <property type="project" value="UniProtKB-KW"/>
</dbReference>
<dbReference type="CDD" id="cd02754">
    <property type="entry name" value="MopB_Nitrate-R-NapA-like"/>
    <property type="match status" value="1"/>
</dbReference>
<dbReference type="PROSITE" id="PS51669">
    <property type="entry name" value="4FE4S_MOW_BIS_MGD"/>
    <property type="match status" value="1"/>
</dbReference>
<reference evidence="21 22" key="2">
    <citation type="journal article" date="2012" name="Stand. Genomic Sci.">
        <title>Complete genome sequence of the aquatic bacterium Runella slithyformis type strain (LSU 4(T)).</title>
        <authorList>
            <person name="Copeland A."/>
            <person name="Zhang X."/>
            <person name="Misra M."/>
            <person name="Lapidus A."/>
            <person name="Nolan M."/>
            <person name="Lucas S."/>
            <person name="Deshpande S."/>
            <person name="Cheng J.F."/>
            <person name="Tapia R."/>
            <person name="Goodwin L.A."/>
            <person name="Pitluck S."/>
            <person name="Liolios K."/>
            <person name="Pagani I."/>
            <person name="Ivanova N."/>
            <person name="Mikhailova N."/>
            <person name="Pati A."/>
            <person name="Chen A."/>
            <person name="Palaniappan K."/>
            <person name="Land M."/>
            <person name="Hauser L."/>
            <person name="Pan C."/>
            <person name="Jeffries C.D."/>
            <person name="Detter J.C."/>
            <person name="Brambilla E.M."/>
            <person name="Rohde M."/>
            <person name="Djao O.D."/>
            <person name="Goker M."/>
            <person name="Sikorski J."/>
            <person name="Tindall B.J."/>
            <person name="Woyke T."/>
            <person name="Bristow J."/>
            <person name="Eisen J.A."/>
            <person name="Markowitz V."/>
            <person name="Hugenholtz P."/>
            <person name="Kyrpides N.C."/>
            <person name="Klenk H.P."/>
            <person name="Mavromatis K."/>
        </authorList>
    </citation>
    <scope>NUCLEOTIDE SEQUENCE [LARGE SCALE GENOMIC DNA]</scope>
    <source>
        <strain evidence="22">ATCC 29530 / DSM 19594 / LMG 11500 / NCIMB 11436 / LSU 4</strain>
    </source>
</reference>
<keyword evidence="12" id="KW-0249">Electron transport</keyword>
<dbReference type="GO" id="GO:0043546">
    <property type="term" value="F:molybdopterin cofactor binding"/>
    <property type="evidence" value="ECO:0007669"/>
    <property type="project" value="InterPro"/>
</dbReference>
<evidence type="ECO:0000256" key="2">
    <source>
        <dbReference type="ARBA" id="ARBA00001966"/>
    </source>
</evidence>
<dbReference type="Pfam" id="PF04324">
    <property type="entry name" value="Fer2_BFD"/>
    <property type="match status" value="1"/>
</dbReference>
<dbReference type="Pfam" id="PF04879">
    <property type="entry name" value="Molybdop_Fe4S4"/>
    <property type="match status" value="1"/>
</dbReference>
<dbReference type="Pfam" id="PF00384">
    <property type="entry name" value="Molybdopterin"/>
    <property type="match status" value="1"/>
</dbReference>
<organism evidence="21 22">
    <name type="scientific">Runella slithyformis (strain ATCC 29530 / DSM 19594 / LMG 11500 / NCIMB 11436 / LSU 4)</name>
    <dbReference type="NCBI Taxonomy" id="761193"/>
    <lineage>
        <taxon>Bacteria</taxon>
        <taxon>Pseudomonadati</taxon>
        <taxon>Bacteroidota</taxon>
        <taxon>Cytophagia</taxon>
        <taxon>Cytophagales</taxon>
        <taxon>Spirosomataceae</taxon>
        <taxon>Runella</taxon>
    </lineage>
</organism>
<evidence type="ECO:0000256" key="16">
    <source>
        <dbReference type="ARBA" id="ARBA00023063"/>
    </source>
</evidence>
<keyword evidence="16" id="KW-0534">Nitrate assimilation</keyword>
<dbReference type="Pfam" id="PF01568">
    <property type="entry name" value="Molydop_binding"/>
    <property type="match status" value="1"/>
</dbReference>
<proteinExistence type="inferred from homology"/>
<dbReference type="InterPro" id="IPR009010">
    <property type="entry name" value="Asp_de-COase-like_dom_sf"/>
</dbReference>
<dbReference type="InterPro" id="IPR041854">
    <property type="entry name" value="BFD-like_2Fe2S-bd_dom_sf"/>
</dbReference>
<dbReference type="InterPro" id="IPR027467">
    <property type="entry name" value="MopterinOxRdtase_cofactor_BS"/>
</dbReference>
<keyword evidence="9" id="KW-0732">Signal</keyword>
<dbReference type="InterPro" id="IPR050123">
    <property type="entry name" value="Prok_molybdopt-oxidoreductase"/>
</dbReference>
<dbReference type="Gene3D" id="1.10.10.1100">
    <property type="entry name" value="BFD-like [2Fe-2S]-binding domain"/>
    <property type="match status" value="1"/>
</dbReference>
<dbReference type="Proteomes" id="UP000000493">
    <property type="component" value="Chromosome"/>
</dbReference>
<dbReference type="EC" id="1.9.6.1" evidence="19"/>
<dbReference type="InterPro" id="IPR023753">
    <property type="entry name" value="FAD/NAD-binding_dom"/>
</dbReference>
<dbReference type="GO" id="GO:0050140">
    <property type="term" value="F:nitrate reductase (cytochrome) activity"/>
    <property type="evidence" value="ECO:0007669"/>
    <property type="project" value="UniProtKB-EC"/>
</dbReference>
<dbReference type="SUPFAM" id="SSF53706">
    <property type="entry name" value="Formate dehydrogenase/DMSO reductase, domains 1-3"/>
    <property type="match status" value="1"/>
</dbReference>
<dbReference type="PRINTS" id="PR00411">
    <property type="entry name" value="PNDRDTASEI"/>
</dbReference>
<keyword evidence="11" id="KW-0274">FAD</keyword>
<comment type="function">
    <text evidence="18">Catalytic subunit of the periplasmic nitrate reductase complex NapAB. Receives electrons from NapB and catalyzes the reduction of nitrate to nitrite.</text>
</comment>
<dbReference type="Gene3D" id="2.20.25.90">
    <property type="entry name" value="ADC-like domains"/>
    <property type="match status" value="1"/>
</dbReference>
<keyword evidence="6" id="KW-0500">Molybdenum</keyword>
<evidence type="ECO:0000256" key="11">
    <source>
        <dbReference type="ARBA" id="ARBA00022827"/>
    </source>
</evidence>
<dbReference type="InterPro" id="IPR016156">
    <property type="entry name" value="FAD/NAD-linked_Rdtase_dimer_sf"/>
</dbReference>
<keyword evidence="10" id="KW-0574">Periplasm</keyword>
<dbReference type="SUPFAM" id="SSF51905">
    <property type="entry name" value="FAD/NAD(P)-binding domain"/>
    <property type="match status" value="1"/>
</dbReference>
<keyword evidence="14" id="KW-0408">Iron</keyword>
<evidence type="ECO:0000256" key="3">
    <source>
        <dbReference type="ARBA" id="ARBA00001974"/>
    </source>
</evidence>
<dbReference type="InterPro" id="IPR041957">
    <property type="entry name" value="CT_Nitrate-R-NapA-like"/>
</dbReference>
<sequence>MKGTTAHKTTCCYCGVGCGVVVRKTRDGRISVEGDPDHPSSKGMLCSKGRHLHYTVMDTSDRLLYPQMRRNREAPLQRVSWDTALERAAAVFKTFIDKYGPDSVGFYASGQCLTEEYYVVNKLIKGFVGSNNIDTNSRLCMSSAVVGYKMALGEDSVPCSYEDIELADCFLIAGSNPAWNHPIVFRRMEAHKAANPRVRFIVIDPRCTDTARMADLHLQIKPGTDVVLMNAIAKGLISRGYIDEPFIKNHTEGFDTYRVQVAERDMRDAAKVCGISLHDIHQAVEYIGKSKGFISMWAMGFNQSVIGVHKNLALLNLHFITGHIGKAGSGPFSLTGQPNAMGGREVGGLSNLLPAHRNLADPAHRQEVADFWGVPGLNPNPGLTATEMFEALKDGRMKAIWIMCTNPLVSLPNAHLVEEALKAAKFVVVQDISQRSDTLAYADLVLPAAAWGEKTGTMTNSERRVSYLTQFSEPVGEALPDSEIIVKFAHKMGFGHAFNYQNAAEIYDEHVRLTQGTHVDISGLSHERLRTQGTFQWPVPTTDSKGTPRLFTDHQFYTPSGKAQIKTVPDGNDSEPLSDAFPLVLTTGRIRDQWHTMTKTGKVNKLNQHIPKAFLEINPADAHQRGIKENDIVTIRNPRGMVQVPAKVTRDIRQGVVFLPMHWGKIMQSTAARANNITSDRVDPYSKEPDFKYAAVEVQKFKKAEERIIVVGAGAAAYTFVTAHRRHNLTDEIHVFSKEPFAFYNRIMLPDYLSGAMHWEKLLKMQDDERALVHLYEGVSIEHIDREQKTVLDSKGNHHPYDRLIIATGSRSVMPKDYDVSPEGVFTMRTRQDADGLTRYLGIGQSFAVKHIVMVGGGLLGLELAASLRQLGHRTTVVHRASRLMNRQLDATASTLLHEELKDRGIAVYYNDEVKYLTGQENRVSSVRLTSGQVIDCDAVVLTIGTTPNVEIARKAGLEVQRGIVVNAYLQTSDPSIFAVGEVAEFEGQQFGITAAAEEQAEALCAYFNGDIQSYYRPTISMNILKMEGLELCSLGMTEIPANRAGAEYEEVLFMDKQKRYYKKCIIHGDKLAGAILVGDKSEFSAFKSLIQHQTELSEKRLKLLRSGQSAPALKGKTVCSCNNVGDGNLRDAIAGGCTDFQTLCQQTGAGTGCGSCKPEVKAMLERRSQKSEAGK</sequence>
<evidence type="ECO:0000256" key="10">
    <source>
        <dbReference type="ARBA" id="ARBA00022764"/>
    </source>
</evidence>
<keyword evidence="15" id="KW-0411">Iron-sulfur</keyword>
<dbReference type="PROSITE" id="PS00551">
    <property type="entry name" value="MOLYBDOPTERIN_PROK_1"/>
    <property type="match status" value="1"/>
</dbReference>
<evidence type="ECO:0000256" key="5">
    <source>
        <dbReference type="ARBA" id="ARBA00022485"/>
    </source>
</evidence>
<name>A0A7U3ZKQ5_RUNSL</name>
<evidence type="ECO:0000256" key="19">
    <source>
        <dbReference type="ARBA" id="ARBA00067026"/>
    </source>
</evidence>
<evidence type="ECO:0000256" key="8">
    <source>
        <dbReference type="ARBA" id="ARBA00022723"/>
    </source>
</evidence>
<evidence type="ECO:0000256" key="12">
    <source>
        <dbReference type="ARBA" id="ARBA00022982"/>
    </source>
</evidence>
<keyword evidence="13 21" id="KW-0560">Oxidoreductase</keyword>
<dbReference type="FunFam" id="2.40.40.20:FF:000005">
    <property type="entry name" value="Periplasmic nitrate reductase"/>
    <property type="match status" value="1"/>
</dbReference>
<dbReference type="InterPro" id="IPR007419">
    <property type="entry name" value="BFD-like_2Fe2S-bd_dom"/>
</dbReference>
<keyword evidence="8" id="KW-0479">Metal-binding</keyword>
<feature type="domain" description="4Fe-4S Mo/W bis-MGD-type" evidence="20">
    <location>
        <begin position="4"/>
        <end position="60"/>
    </location>
</feature>
<evidence type="ECO:0000313" key="21">
    <source>
        <dbReference type="EMBL" id="AEI48983.1"/>
    </source>
</evidence>
<keyword evidence="12" id="KW-0813">Transport</keyword>
<keyword evidence="5" id="KW-0004">4Fe-4S</keyword>
<dbReference type="KEGG" id="rsi:Runsl_2582"/>
<dbReference type="PROSITE" id="PS00932">
    <property type="entry name" value="MOLYBDOPTERIN_PROK_3"/>
    <property type="match status" value="1"/>
</dbReference>
<comment type="catalytic activity">
    <reaction evidence="17">
        <text>2 Fe(II)-[cytochrome] + nitrate + 2 H(+) = 2 Fe(III)-[cytochrome] + nitrite + H2O</text>
        <dbReference type="Rhea" id="RHEA:12909"/>
        <dbReference type="Rhea" id="RHEA-COMP:11777"/>
        <dbReference type="Rhea" id="RHEA-COMP:11778"/>
        <dbReference type="ChEBI" id="CHEBI:15377"/>
        <dbReference type="ChEBI" id="CHEBI:15378"/>
        <dbReference type="ChEBI" id="CHEBI:16301"/>
        <dbReference type="ChEBI" id="CHEBI:17632"/>
        <dbReference type="ChEBI" id="CHEBI:29033"/>
        <dbReference type="ChEBI" id="CHEBI:29034"/>
        <dbReference type="EC" id="1.9.6.1"/>
    </reaction>
</comment>
<evidence type="ECO:0000256" key="4">
    <source>
        <dbReference type="ARBA" id="ARBA00008747"/>
    </source>
</evidence>
<dbReference type="InterPro" id="IPR006655">
    <property type="entry name" value="Mopterin_OxRdtase_prok_CS"/>
</dbReference>
<evidence type="ECO:0000256" key="15">
    <source>
        <dbReference type="ARBA" id="ARBA00023014"/>
    </source>
</evidence>
<gene>
    <name evidence="21" type="ordered locus">Runsl_2582</name>
</gene>
<dbReference type="Gene3D" id="2.40.40.20">
    <property type="match status" value="1"/>
</dbReference>
<dbReference type="PANTHER" id="PTHR43105:SF9">
    <property type="entry name" value="NADPH-FE(3+) OXIDOREDUCTASE SUBUNIT ALPHA"/>
    <property type="match status" value="1"/>
</dbReference>
<keyword evidence="7" id="KW-0285">Flavoprotein</keyword>
<comment type="similarity">
    <text evidence="4">Belongs to the prokaryotic molybdopterin-containing oxidoreductase family. NasA/NapA/NarB subfamily.</text>
</comment>
<dbReference type="Gene3D" id="3.30.390.30">
    <property type="match status" value="1"/>
</dbReference>
<dbReference type="InterPro" id="IPR006656">
    <property type="entry name" value="Mopterin_OxRdtase"/>
</dbReference>
<dbReference type="PANTHER" id="PTHR43105">
    <property type="entry name" value="RESPIRATORY NITRATE REDUCTASE"/>
    <property type="match status" value="1"/>
</dbReference>
<evidence type="ECO:0000256" key="14">
    <source>
        <dbReference type="ARBA" id="ARBA00023004"/>
    </source>
</evidence>
<evidence type="ECO:0000256" key="9">
    <source>
        <dbReference type="ARBA" id="ARBA00022729"/>
    </source>
</evidence>
<dbReference type="PRINTS" id="PR00368">
    <property type="entry name" value="FADPNR"/>
</dbReference>
<protein>
    <recommendedName>
        <fullName evidence="19">nitrate reductase (cytochrome)</fullName>
        <ecNumber evidence="19">1.9.6.1</ecNumber>
    </recommendedName>
</protein>
<dbReference type="InterPro" id="IPR036188">
    <property type="entry name" value="FAD/NAD-bd_sf"/>
</dbReference>
<dbReference type="Gene3D" id="3.50.50.60">
    <property type="entry name" value="FAD/NAD(P)-binding domain"/>
    <property type="match status" value="2"/>
</dbReference>
<accession>A0A7U3ZKQ5</accession>
<dbReference type="Gene3D" id="3.40.50.740">
    <property type="match status" value="1"/>
</dbReference>
<evidence type="ECO:0000256" key="1">
    <source>
        <dbReference type="ARBA" id="ARBA00001942"/>
    </source>
</evidence>
<dbReference type="SMART" id="SM00926">
    <property type="entry name" value="Molybdop_Fe4S4"/>
    <property type="match status" value="1"/>
</dbReference>
<comment type="cofactor">
    <cofactor evidence="3">
        <name>FAD</name>
        <dbReference type="ChEBI" id="CHEBI:57692"/>
    </cofactor>
</comment>
<dbReference type="Pfam" id="PF18267">
    <property type="entry name" value="Rubredoxin_C"/>
    <property type="match status" value="1"/>
</dbReference>
<dbReference type="CDD" id="cd02791">
    <property type="entry name" value="MopB_CT_Nitrate-R-NapA-like"/>
    <property type="match status" value="1"/>
</dbReference>
<evidence type="ECO:0000256" key="7">
    <source>
        <dbReference type="ARBA" id="ARBA00022630"/>
    </source>
</evidence>
<dbReference type="AlphaFoldDB" id="A0A7U3ZKQ5"/>
<dbReference type="SUPFAM" id="SSF50692">
    <property type="entry name" value="ADC-like"/>
    <property type="match status" value="1"/>
</dbReference>
<dbReference type="InterPro" id="IPR006657">
    <property type="entry name" value="MoPterin_dinucl-bd_dom"/>
</dbReference>
<evidence type="ECO:0000256" key="13">
    <source>
        <dbReference type="ARBA" id="ARBA00023002"/>
    </source>
</evidence>
<dbReference type="InterPro" id="IPR006963">
    <property type="entry name" value="Mopterin_OxRdtase_4Fe-4S_dom"/>
</dbReference>
<evidence type="ECO:0000259" key="20">
    <source>
        <dbReference type="PROSITE" id="PS51669"/>
    </source>
</evidence>
<dbReference type="EMBL" id="CP002859">
    <property type="protein sequence ID" value="AEI48983.1"/>
    <property type="molecule type" value="Genomic_DNA"/>
</dbReference>
<dbReference type="GO" id="GO:0051539">
    <property type="term" value="F:4 iron, 4 sulfur cluster binding"/>
    <property type="evidence" value="ECO:0007669"/>
    <property type="project" value="UniProtKB-KW"/>
</dbReference>
<dbReference type="Pfam" id="PF07992">
    <property type="entry name" value="Pyr_redox_2"/>
    <property type="match status" value="1"/>
</dbReference>
<keyword evidence="22" id="KW-1185">Reference proteome</keyword>
<evidence type="ECO:0000256" key="6">
    <source>
        <dbReference type="ARBA" id="ARBA00022505"/>
    </source>
</evidence>
<dbReference type="Gene3D" id="3.40.228.10">
    <property type="entry name" value="Dimethylsulfoxide Reductase, domain 2"/>
    <property type="match status" value="1"/>
</dbReference>
<comment type="cofactor">
    <cofactor evidence="1">
        <name>Mo-bis(molybdopterin guanine dinucleotide)</name>
        <dbReference type="ChEBI" id="CHEBI:60539"/>
    </cofactor>
</comment>
<dbReference type="GO" id="GO:0046872">
    <property type="term" value="F:metal ion binding"/>
    <property type="evidence" value="ECO:0007669"/>
    <property type="project" value="UniProtKB-KW"/>
</dbReference>
<evidence type="ECO:0000313" key="22">
    <source>
        <dbReference type="Proteomes" id="UP000000493"/>
    </source>
</evidence>
<dbReference type="GO" id="GO:0045333">
    <property type="term" value="P:cellular respiration"/>
    <property type="evidence" value="ECO:0007669"/>
    <property type="project" value="UniProtKB-ARBA"/>
</dbReference>